<feature type="transmembrane region" description="Helical" evidence="7">
    <location>
        <begin position="347"/>
        <end position="366"/>
    </location>
</feature>
<accession>A0A1Q8CTF3</accession>
<dbReference type="InterPro" id="IPR044049">
    <property type="entry name" value="EccD_transm"/>
</dbReference>
<dbReference type="STRING" id="1912961.BU204_10460"/>
<dbReference type="EMBL" id="MSIE01000015">
    <property type="protein sequence ID" value="OLF17630.1"/>
    <property type="molecule type" value="Genomic_DNA"/>
</dbReference>
<feature type="transmembrane region" description="Helical" evidence="7">
    <location>
        <begin position="422"/>
        <end position="441"/>
    </location>
</feature>
<feature type="transmembrane region" description="Helical" evidence="7">
    <location>
        <begin position="461"/>
        <end position="484"/>
    </location>
</feature>
<protein>
    <submittedName>
        <fullName evidence="9">Type VII secretion integral membrane protein EccD</fullName>
    </submittedName>
</protein>
<keyword evidence="5 7" id="KW-1133">Transmembrane helix</keyword>
<feature type="transmembrane region" description="Helical" evidence="7">
    <location>
        <begin position="149"/>
        <end position="166"/>
    </location>
</feature>
<evidence type="ECO:0000256" key="6">
    <source>
        <dbReference type="ARBA" id="ARBA00023136"/>
    </source>
</evidence>
<feature type="transmembrane region" description="Helical" evidence="7">
    <location>
        <begin position="399"/>
        <end position="416"/>
    </location>
</feature>
<dbReference type="Gene3D" id="3.10.20.90">
    <property type="entry name" value="Phosphatidylinositol 3-kinase Catalytic Subunit, Chain A, domain 1"/>
    <property type="match status" value="1"/>
</dbReference>
<dbReference type="AlphaFoldDB" id="A0A1Q8CTF3"/>
<dbReference type="Proteomes" id="UP000185596">
    <property type="component" value="Unassembled WGS sequence"/>
</dbReference>
<dbReference type="InterPro" id="IPR006707">
    <property type="entry name" value="T7SS_EccD"/>
</dbReference>
<evidence type="ECO:0000256" key="4">
    <source>
        <dbReference type="ARBA" id="ARBA00022692"/>
    </source>
</evidence>
<dbReference type="PIRSF" id="PIRSF017804">
    <property type="entry name" value="Secretion_EccD1"/>
    <property type="match status" value="1"/>
</dbReference>
<keyword evidence="4 7" id="KW-0812">Transmembrane</keyword>
<evidence type="ECO:0000256" key="3">
    <source>
        <dbReference type="ARBA" id="ARBA00022475"/>
    </source>
</evidence>
<sequence>MNSGRGERRVVGMTVNSNEAEAPAPALPAGGAGEMCRLTICGPTSRVELAVPAHVPIADLMPTVLGHLDPSLATTGLGHGGWVLQRLGEAPLDEEHGTAAAGLYDGDILHLRPRDDQLPVADFDDLVDGVHTGLTARGDTWTPALTRRVCLGLAGVCGLLAVLVTAGSAAGLVSVVSAAVVGVVLLGGAAALDRLLDDAGAAVTLGASGVLACGVAGLALPSGGASPALWFTGPGVLAASVAVAVAAGVVYATLSMARPGFMAVAVGGVLTAAACVLDVVLGLGGPATAAVLVTVVLGMTRFAPQVAAWLAGLVAEPVPTTPEGFQQGLDPLPGREVLDKATVANQYLTAFTLVLGAVGTGALLVVSSHPRWDTLTLACAVSVLLLLQSRELNGAWHRAATLVPGVATLVSVLLRWTVGLPLFGQLGVAIGLLALAGNAVAGGQVLPGRQLVPKWGRWGDILHWLCGLSVLPVVLSITGFYQLVASWL</sequence>
<feature type="transmembrane region" description="Helical" evidence="7">
    <location>
        <begin position="228"/>
        <end position="254"/>
    </location>
</feature>
<dbReference type="InterPro" id="IPR024962">
    <property type="entry name" value="YukD-like"/>
</dbReference>
<comment type="subcellular location">
    <subcellularLocation>
        <location evidence="1">Cell membrane</location>
        <topology evidence="1">Multi-pass membrane protein</topology>
    </subcellularLocation>
</comment>
<evidence type="ECO:0000256" key="1">
    <source>
        <dbReference type="ARBA" id="ARBA00004651"/>
    </source>
</evidence>
<feature type="transmembrane region" description="Helical" evidence="7">
    <location>
        <begin position="199"/>
        <end position="222"/>
    </location>
</feature>
<evidence type="ECO:0000256" key="2">
    <source>
        <dbReference type="ARBA" id="ARBA00006162"/>
    </source>
</evidence>
<dbReference type="NCBIfam" id="TIGR03920">
    <property type="entry name" value="T7SS_EccD"/>
    <property type="match status" value="1"/>
</dbReference>
<evidence type="ECO:0000313" key="9">
    <source>
        <dbReference type="EMBL" id="OLF17630.1"/>
    </source>
</evidence>
<feature type="domain" description="EccD-like transmembrane" evidence="8">
    <location>
        <begin position="146"/>
        <end position="485"/>
    </location>
</feature>
<keyword evidence="10" id="KW-1185">Reference proteome</keyword>
<dbReference type="Pfam" id="PF08817">
    <property type="entry name" value="YukD"/>
    <property type="match status" value="1"/>
</dbReference>
<evidence type="ECO:0000256" key="5">
    <source>
        <dbReference type="ARBA" id="ARBA00022989"/>
    </source>
</evidence>
<dbReference type="OrthoDB" id="4775372at2"/>
<comment type="similarity">
    <text evidence="2">Belongs to the EccD/Snm4 family.</text>
</comment>
<evidence type="ECO:0000259" key="8">
    <source>
        <dbReference type="Pfam" id="PF19053"/>
    </source>
</evidence>
<name>A0A1Q8CTF3_9PSEU</name>
<organism evidence="9 10">
    <name type="scientific">Actinophytocola xanthii</name>
    <dbReference type="NCBI Taxonomy" id="1912961"/>
    <lineage>
        <taxon>Bacteria</taxon>
        <taxon>Bacillati</taxon>
        <taxon>Actinomycetota</taxon>
        <taxon>Actinomycetes</taxon>
        <taxon>Pseudonocardiales</taxon>
        <taxon>Pseudonocardiaceae</taxon>
    </lineage>
</organism>
<dbReference type="GO" id="GO:0005886">
    <property type="term" value="C:plasma membrane"/>
    <property type="evidence" value="ECO:0007669"/>
    <property type="project" value="UniProtKB-SubCell"/>
</dbReference>
<gene>
    <name evidence="9" type="ORF">BU204_10460</name>
</gene>
<proteinExistence type="inferred from homology"/>
<reference evidence="9 10" key="1">
    <citation type="submission" date="2016-12" db="EMBL/GenBank/DDBJ databases">
        <title>The draft genome sequence of Actinophytocola sp. 11-183.</title>
        <authorList>
            <person name="Wang W."/>
            <person name="Yuan L."/>
        </authorList>
    </citation>
    <scope>NUCLEOTIDE SEQUENCE [LARGE SCALE GENOMIC DNA]</scope>
    <source>
        <strain evidence="9 10">11-183</strain>
    </source>
</reference>
<keyword evidence="3" id="KW-1003">Cell membrane</keyword>
<comment type="caution">
    <text evidence="9">The sequence shown here is derived from an EMBL/GenBank/DDBJ whole genome shotgun (WGS) entry which is preliminary data.</text>
</comment>
<dbReference type="Pfam" id="PF19053">
    <property type="entry name" value="EccD"/>
    <property type="match status" value="1"/>
</dbReference>
<feature type="transmembrane region" description="Helical" evidence="7">
    <location>
        <begin position="172"/>
        <end position="192"/>
    </location>
</feature>
<feature type="transmembrane region" description="Helical" evidence="7">
    <location>
        <begin position="261"/>
        <end position="281"/>
    </location>
</feature>
<evidence type="ECO:0000256" key="7">
    <source>
        <dbReference type="SAM" id="Phobius"/>
    </source>
</evidence>
<keyword evidence="6 7" id="KW-0472">Membrane</keyword>
<evidence type="ECO:0000313" key="10">
    <source>
        <dbReference type="Proteomes" id="UP000185596"/>
    </source>
</evidence>